<dbReference type="AlphaFoldDB" id="A0A1G6HMM6"/>
<feature type="transmembrane region" description="Helical" evidence="1">
    <location>
        <begin position="344"/>
        <end position="369"/>
    </location>
</feature>
<name>A0A1G6HMM6_9FIRM</name>
<dbReference type="Proteomes" id="UP000198943">
    <property type="component" value="Unassembled WGS sequence"/>
</dbReference>
<dbReference type="RefSeq" id="WP_093728881.1">
    <property type="nucleotide sequence ID" value="NZ_FMYW01000001.1"/>
</dbReference>
<gene>
    <name evidence="2" type="ORF">SAMN04487864_10191</name>
</gene>
<keyword evidence="1" id="KW-0812">Transmembrane</keyword>
<feature type="transmembrane region" description="Helical" evidence="1">
    <location>
        <begin position="198"/>
        <end position="216"/>
    </location>
</feature>
<keyword evidence="1" id="KW-0472">Membrane</keyword>
<keyword evidence="1" id="KW-1133">Transmembrane helix</keyword>
<feature type="transmembrane region" description="Helical" evidence="1">
    <location>
        <begin position="69"/>
        <end position="85"/>
    </location>
</feature>
<dbReference type="EMBL" id="FMYW01000001">
    <property type="protein sequence ID" value="SDB95368.1"/>
    <property type="molecule type" value="Genomic_DNA"/>
</dbReference>
<feature type="transmembrane region" description="Helical" evidence="1">
    <location>
        <begin position="12"/>
        <end position="30"/>
    </location>
</feature>
<evidence type="ECO:0008006" key="4">
    <source>
        <dbReference type="Google" id="ProtNLM"/>
    </source>
</evidence>
<feature type="transmembrane region" description="Helical" evidence="1">
    <location>
        <begin position="36"/>
        <end position="57"/>
    </location>
</feature>
<feature type="transmembrane region" description="Helical" evidence="1">
    <location>
        <begin position="223"/>
        <end position="250"/>
    </location>
</feature>
<sequence length="431" mass="49244">MKIKIVNFEKAIFILFIASIVLNYSTYFTWDSYGNVFIKYAIKSFRYFGLLIMFLYLMTKRNGLNLRKLNSKLFLLTCILIFNIIEMNLLGASHFHFFYLGPIVILSTFIICLSLSVVKRSNLYEYFMKLFVLVTLPSVIYYLLVYVVGINLPYTVLGSDHMGKVAGGLFYQLRPLGIIADSVFNIVPRLCGIFDEPGVVGTFCAFFISINLLCNINRKWTCLLFLEGVASLSFAFYILLFLLVLIVAFNKGAVKFLTLMLVFLASLMIFVNAEFTNPQLTALQKRIDFTSNILIVDNRTSTTFDKAFDEFISKGGYPLIFGEGIGAYNDNPNMTGSNSYKCLIYDYGIVGFVLYVGFFVLLYIIEYGINRYNLPFFILFMASLYQRAYILDQMYLALYICGLAYITLNKDMAMFSNKIIVKDNGDKYASC</sequence>
<feature type="transmembrane region" description="Helical" evidence="1">
    <location>
        <begin position="97"/>
        <end position="118"/>
    </location>
</feature>
<feature type="transmembrane region" description="Helical" evidence="1">
    <location>
        <begin position="389"/>
        <end position="408"/>
    </location>
</feature>
<feature type="transmembrane region" description="Helical" evidence="1">
    <location>
        <begin position="256"/>
        <end position="275"/>
    </location>
</feature>
<accession>A0A1G6HMM6</accession>
<evidence type="ECO:0000256" key="1">
    <source>
        <dbReference type="SAM" id="Phobius"/>
    </source>
</evidence>
<proteinExistence type="predicted"/>
<evidence type="ECO:0000313" key="3">
    <source>
        <dbReference type="Proteomes" id="UP000198943"/>
    </source>
</evidence>
<protein>
    <recommendedName>
        <fullName evidence="4">O-antigen ligase like membrane protein</fullName>
    </recommendedName>
</protein>
<evidence type="ECO:0000313" key="2">
    <source>
        <dbReference type="EMBL" id="SDB95368.1"/>
    </source>
</evidence>
<keyword evidence="3" id="KW-1185">Reference proteome</keyword>
<feature type="transmembrane region" description="Helical" evidence="1">
    <location>
        <begin position="130"/>
        <end position="152"/>
    </location>
</feature>
<reference evidence="3" key="1">
    <citation type="submission" date="2016-10" db="EMBL/GenBank/DDBJ databases">
        <authorList>
            <person name="Varghese N."/>
            <person name="Submissions S."/>
        </authorList>
    </citation>
    <scope>NUCLEOTIDE SEQUENCE [LARGE SCALE GENOMIC DNA]</scope>
    <source>
        <strain evidence="3">DSM 11005</strain>
    </source>
</reference>
<dbReference type="OrthoDB" id="2087216at2"/>
<organism evidence="2 3">
    <name type="scientific">Succiniclasticum ruminis</name>
    <dbReference type="NCBI Taxonomy" id="40841"/>
    <lineage>
        <taxon>Bacteria</taxon>
        <taxon>Bacillati</taxon>
        <taxon>Bacillota</taxon>
        <taxon>Negativicutes</taxon>
        <taxon>Acidaminococcales</taxon>
        <taxon>Acidaminococcaceae</taxon>
        <taxon>Succiniclasticum</taxon>
    </lineage>
</organism>